<evidence type="ECO:0000313" key="2">
    <source>
        <dbReference type="Proteomes" id="UP000216947"/>
    </source>
</evidence>
<reference evidence="2" key="1">
    <citation type="submission" date="2017-05" db="EMBL/GenBank/DDBJ databases">
        <title>Complete and WGS of Bordetella genogroups.</title>
        <authorList>
            <person name="Spilker T."/>
            <person name="Lipuma J."/>
        </authorList>
    </citation>
    <scope>NUCLEOTIDE SEQUENCE [LARGE SCALE GENOMIC DNA]</scope>
    <source>
        <strain evidence="2">AU18089</strain>
    </source>
</reference>
<dbReference type="Proteomes" id="UP000216947">
    <property type="component" value="Unassembled WGS sequence"/>
</dbReference>
<name>A0A261QZY3_9BORD</name>
<proteinExistence type="predicted"/>
<comment type="caution">
    <text evidence="1">The sequence shown here is derived from an EMBL/GenBank/DDBJ whole genome shotgun (WGS) entry which is preliminary data.</text>
</comment>
<organism evidence="1 2">
    <name type="scientific">Bordetella genomosp. 7</name>
    <dbReference type="NCBI Taxonomy" id="1416805"/>
    <lineage>
        <taxon>Bacteria</taxon>
        <taxon>Pseudomonadati</taxon>
        <taxon>Pseudomonadota</taxon>
        <taxon>Betaproteobacteria</taxon>
        <taxon>Burkholderiales</taxon>
        <taxon>Alcaligenaceae</taxon>
        <taxon>Bordetella</taxon>
    </lineage>
</organism>
<protein>
    <submittedName>
        <fullName evidence="1">Uncharacterized protein</fullName>
    </submittedName>
</protein>
<dbReference type="AlphaFoldDB" id="A0A261QZY3"/>
<dbReference type="EMBL" id="NEVK01000006">
    <property type="protein sequence ID" value="OZI17920.1"/>
    <property type="molecule type" value="Genomic_DNA"/>
</dbReference>
<sequence length="128" mass="13550">MDPVYAFVGENFQYVGGDQPAGSIVMQAQRPYDHYVAAADGSWVEPAPPAPQEVTAAQGGIALINAGLMPAVQAAVDDPETPAEVRWAWERATAWSRTSPALAYLADKAGISSEQMDDLFEAAALIEA</sequence>
<keyword evidence="2" id="KW-1185">Reference proteome</keyword>
<gene>
    <name evidence="1" type="ORF">CAL19_12620</name>
</gene>
<evidence type="ECO:0000313" key="1">
    <source>
        <dbReference type="EMBL" id="OZI17920.1"/>
    </source>
</evidence>
<accession>A0A261QZY3</accession>
<dbReference type="RefSeq" id="WP_094796943.1">
    <property type="nucleotide sequence ID" value="NZ_NEVK01000006.1"/>
</dbReference>